<proteinExistence type="predicted"/>
<sequence>MTGQKQTTKSTSGHCFNEQGNETKIKKSVSSQGCGCLSKPKARARVQASMIDSIARIRIGRNIRRRKAKFQFDRSDDMESITTHKPASKNACCNGHHNGRLPSVAGNRVKIDPDGTIRVHKLSKKRPTGDCMDLFNLPPIPYSMLLTTTPRSDEQKKRTKQSPHLIHEIDLNRLIPPRCLPRLCELEPQVSVAEAEQCMQNYFSSRQVSQIKSRPVIPVATPSFLDRLWHETKTRLTRSVAPEETPTGENIFSCQFQTTRQLELHIPPDPKWLNNQIFPVMDKKSRRNADVVTIDLDVLNATVHCCV</sequence>
<comment type="caution">
    <text evidence="1">The sequence shown here is derived from an EMBL/GenBank/DDBJ whole genome shotgun (WGS) entry which is preliminary data.</text>
</comment>
<accession>A0A4E0RTV5</accession>
<protein>
    <submittedName>
        <fullName evidence="1">Uncharacterized protein</fullName>
    </submittedName>
</protein>
<keyword evidence="2" id="KW-1185">Reference proteome</keyword>
<organism evidence="1 2">
    <name type="scientific">Fasciola hepatica</name>
    <name type="common">Liver fluke</name>
    <dbReference type="NCBI Taxonomy" id="6192"/>
    <lineage>
        <taxon>Eukaryota</taxon>
        <taxon>Metazoa</taxon>
        <taxon>Spiralia</taxon>
        <taxon>Lophotrochozoa</taxon>
        <taxon>Platyhelminthes</taxon>
        <taxon>Trematoda</taxon>
        <taxon>Digenea</taxon>
        <taxon>Plagiorchiida</taxon>
        <taxon>Echinostomata</taxon>
        <taxon>Echinostomatoidea</taxon>
        <taxon>Fasciolidae</taxon>
        <taxon>Fasciola</taxon>
    </lineage>
</organism>
<gene>
    <name evidence="1" type="ORF">D915_004142</name>
</gene>
<reference evidence="1" key="1">
    <citation type="submission" date="2019-03" db="EMBL/GenBank/DDBJ databases">
        <title>Improved annotation for the trematode Fasciola hepatica.</title>
        <authorList>
            <person name="Choi Y.-J."/>
            <person name="Martin J."/>
            <person name="Mitreva M."/>
        </authorList>
    </citation>
    <scope>NUCLEOTIDE SEQUENCE [LARGE SCALE GENOMIC DNA]</scope>
</reference>
<evidence type="ECO:0000313" key="2">
    <source>
        <dbReference type="Proteomes" id="UP000230066"/>
    </source>
</evidence>
<dbReference type="EMBL" id="JXXN02001355">
    <property type="protein sequence ID" value="THD24958.1"/>
    <property type="molecule type" value="Genomic_DNA"/>
</dbReference>
<name>A0A4E0RTV5_FASHE</name>
<dbReference type="Proteomes" id="UP000230066">
    <property type="component" value="Unassembled WGS sequence"/>
</dbReference>
<dbReference type="AlphaFoldDB" id="A0A4E0RTV5"/>
<evidence type="ECO:0000313" key="1">
    <source>
        <dbReference type="EMBL" id="THD24958.1"/>
    </source>
</evidence>